<feature type="transmembrane region" description="Helical" evidence="1">
    <location>
        <begin position="12"/>
        <end position="29"/>
    </location>
</feature>
<keyword evidence="1" id="KW-0472">Membrane</keyword>
<keyword evidence="1" id="KW-1133">Transmembrane helix</keyword>
<comment type="caution">
    <text evidence="2">The sequence shown here is derived from an EMBL/GenBank/DDBJ whole genome shotgun (WGS) entry which is preliminary data.</text>
</comment>
<name>A0A0F9EX49_9ZZZZ</name>
<accession>A0A0F9EX49</accession>
<dbReference type="AlphaFoldDB" id="A0A0F9EX49"/>
<organism evidence="2">
    <name type="scientific">marine sediment metagenome</name>
    <dbReference type="NCBI Taxonomy" id="412755"/>
    <lineage>
        <taxon>unclassified sequences</taxon>
        <taxon>metagenomes</taxon>
        <taxon>ecological metagenomes</taxon>
    </lineage>
</organism>
<sequence>MREVIAAAAQTIGYVLMTGAVVWLVMQYVPSQ</sequence>
<protein>
    <submittedName>
        <fullName evidence="2">Uncharacterized protein</fullName>
    </submittedName>
</protein>
<reference evidence="2" key="1">
    <citation type="journal article" date="2015" name="Nature">
        <title>Complex archaea that bridge the gap between prokaryotes and eukaryotes.</title>
        <authorList>
            <person name="Spang A."/>
            <person name="Saw J.H."/>
            <person name="Jorgensen S.L."/>
            <person name="Zaremba-Niedzwiedzka K."/>
            <person name="Martijn J."/>
            <person name="Lind A.E."/>
            <person name="van Eijk R."/>
            <person name="Schleper C."/>
            <person name="Guy L."/>
            <person name="Ettema T.J."/>
        </authorList>
    </citation>
    <scope>NUCLEOTIDE SEQUENCE</scope>
</reference>
<evidence type="ECO:0000313" key="2">
    <source>
        <dbReference type="EMBL" id="KKL49550.1"/>
    </source>
</evidence>
<proteinExistence type="predicted"/>
<gene>
    <name evidence="2" type="ORF">LCGC14_2314400</name>
</gene>
<dbReference type="EMBL" id="LAZR01032920">
    <property type="protein sequence ID" value="KKL49550.1"/>
    <property type="molecule type" value="Genomic_DNA"/>
</dbReference>
<keyword evidence="1" id="KW-0812">Transmembrane</keyword>
<evidence type="ECO:0000256" key="1">
    <source>
        <dbReference type="SAM" id="Phobius"/>
    </source>
</evidence>